<accession>A0AAQ3SMS6</accession>
<reference evidence="2 3" key="1">
    <citation type="submission" date="2024-02" db="EMBL/GenBank/DDBJ databases">
        <title>High-quality chromosome-scale genome assembly of Pensacola bahiagrass (Paspalum notatum Flugge var. saurae).</title>
        <authorList>
            <person name="Vega J.M."/>
            <person name="Podio M."/>
            <person name="Orjuela J."/>
            <person name="Siena L.A."/>
            <person name="Pessino S.C."/>
            <person name="Combes M.C."/>
            <person name="Mariac C."/>
            <person name="Albertini E."/>
            <person name="Pupilli F."/>
            <person name="Ortiz J.P.A."/>
            <person name="Leblanc O."/>
        </authorList>
    </citation>
    <scope>NUCLEOTIDE SEQUENCE [LARGE SCALE GENOMIC DNA]</scope>
    <source>
        <strain evidence="2">R1</strain>
        <tissue evidence="2">Leaf</tissue>
    </source>
</reference>
<name>A0AAQ3SMS6_PASNO</name>
<gene>
    <name evidence="2" type="ORF">U9M48_007731</name>
</gene>
<evidence type="ECO:0000313" key="3">
    <source>
        <dbReference type="Proteomes" id="UP001341281"/>
    </source>
</evidence>
<dbReference type="EMBL" id="CP144746">
    <property type="protein sequence ID" value="WVZ57333.1"/>
    <property type="molecule type" value="Genomic_DNA"/>
</dbReference>
<organism evidence="2 3">
    <name type="scientific">Paspalum notatum var. saurae</name>
    <dbReference type="NCBI Taxonomy" id="547442"/>
    <lineage>
        <taxon>Eukaryota</taxon>
        <taxon>Viridiplantae</taxon>
        <taxon>Streptophyta</taxon>
        <taxon>Embryophyta</taxon>
        <taxon>Tracheophyta</taxon>
        <taxon>Spermatophyta</taxon>
        <taxon>Magnoliopsida</taxon>
        <taxon>Liliopsida</taxon>
        <taxon>Poales</taxon>
        <taxon>Poaceae</taxon>
        <taxon>PACMAD clade</taxon>
        <taxon>Panicoideae</taxon>
        <taxon>Andropogonodae</taxon>
        <taxon>Paspaleae</taxon>
        <taxon>Paspalinae</taxon>
        <taxon>Paspalum</taxon>
    </lineage>
</organism>
<evidence type="ECO:0000256" key="1">
    <source>
        <dbReference type="SAM" id="MobiDB-lite"/>
    </source>
</evidence>
<feature type="region of interest" description="Disordered" evidence="1">
    <location>
        <begin position="1"/>
        <end position="29"/>
    </location>
</feature>
<proteinExistence type="predicted"/>
<dbReference type="AlphaFoldDB" id="A0AAQ3SMS6"/>
<protein>
    <submittedName>
        <fullName evidence="2">Uncharacterized protein</fullName>
    </submittedName>
</protein>
<dbReference type="Proteomes" id="UP001341281">
    <property type="component" value="Chromosome 02"/>
</dbReference>
<keyword evidence="3" id="KW-1185">Reference proteome</keyword>
<evidence type="ECO:0000313" key="2">
    <source>
        <dbReference type="EMBL" id="WVZ57333.1"/>
    </source>
</evidence>
<sequence length="212" mass="23765">METLPLPLSHGVEGERKTTRARSPRLASPGRAGLGHGAIGFLICFDLAVKLRNPHPIEIVIATRDWVVGSYISSLPGFANACYRAVFIVLSIPPPTCIRDRESRSPKPFAFRASHREKANKVFGKRFARPLAVFTTGRPSSSLAGGYRRRLLHGLRIVSRTSTRDVRDTVIVNVIPDNFPNYQWPCLPMHRNRRSSLGVHFKRWQIKCTLSA</sequence>